<dbReference type="Proteomes" id="UP000650994">
    <property type="component" value="Unassembled WGS sequence"/>
</dbReference>
<dbReference type="Proteomes" id="UP000184120">
    <property type="component" value="Unassembled WGS sequence"/>
</dbReference>
<dbReference type="EMBL" id="BMFL01000009">
    <property type="protein sequence ID" value="GGE98784.1"/>
    <property type="molecule type" value="Genomic_DNA"/>
</dbReference>
<reference evidence="4" key="4">
    <citation type="journal article" date="2019" name="Int. J. Syst. Evol. Microbiol.">
        <title>The Global Catalogue of Microorganisms (GCM) 10K type strain sequencing project: providing services to taxonomists for standard genome sequencing and annotation.</title>
        <authorList>
            <consortium name="The Broad Institute Genomics Platform"/>
            <consortium name="The Broad Institute Genome Sequencing Center for Infectious Disease"/>
            <person name="Wu L."/>
            <person name="Ma J."/>
        </authorList>
    </citation>
    <scope>NUCLEOTIDE SEQUENCE [LARGE SCALE GENOMIC DNA]</scope>
    <source>
        <strain evidence="4">CGMCC 1.12707</strain>
    </source>
</reference>
<proteinExistence type="predicted"/>
<accession>A0A1M6WXI5</accession>
<evidence type="ECO:0000313" key="2">
    <source>
        <dbReference type="EMBL" id="SHK98482.1"/>
    </source>
</evidence>
<reference evidence="1" key="5">
    <citation type="submission" date="2024-05" db="EMBL/GenBank/DDBJ databases">
        <authorList>
            <person name="Sun Q."/>
            <person name="Zhou Y."/>
        </authorList>
    </citation>
    <scope>NUCLEOTIDE SEQUENCE</scope>
    <source>
        <strain evidence="1">CGMCC 1.12707</strain>
    </source>
</reference>
<dbReference type="STRING" id="1434701.SAMN05443634_10528"/>
<reference evidence="3" key="3">
    <citation type="submission" date="2016-11" db="EMBL/GenBank/DDBJ databases">
        <authorList>
            <person name="Varghese N."/>
            <person name="Submissions S."/>
        </authorList>
    </citation>
    <scope>NUCLEOTIDE SEQUENCE [LARGE SCALE GENOMIC DNA]</scope>
    <source>
        <strain evidence="3">DSM 27989</strain>
    </source>
</reference>
<protein>
    <submittedName>
        <fullName evidence="2">Uncharacterized protein</fullName>
    </submittedName>
</protein>
<dbReference type="EMBL" id="FRBH01000005">
    <property type="protein sequence ID" value="SHK98482.1"/>
    <property type="molecule type" value="Genomic_DNA"/>
</dbReference>
<organism evidence="2 3">
    <name type="scientific">Chishuiella changwenlii</name>
    <dbReference type="NCBI Taxonomy" id="1434701"/>
    <lineage>
        <taxon>Bacteria</taxon>
        <taxon>Pseudomonadati</taxon>
        <taxon>Bacteroidota</taxon>
        <taxon>Flavobacteriia</taxon>
        <taxon>Flavobacteriales</taxon>
        <taxon>Weeksellaceae</taxon>
        <taxon>Chishuiella</taxon>
    </lineage>
</organism>
<evidence type="ECO:0000313" key="3">
    <source>
        <dbReference type="Proteomes" id="UP000184120"/>
    </source>
</evidence>
<keyword evidence="4" id="KW-1185">Reference proteome</keyword>
<reference evidence="1" key="1">
    <citation type="journal article" date="2014" name="Int. J. Syst. Evol. Microbiol.">
        <title>Complete genome of a new Firmicutes species belonging to the dominant human colonic microbiota ('Ruminococcus bicirculans') reveals two chromosomes and a selective capacity to utilize plant glucans.</title>
        <authorList>
            <consortium name="NISC Comparative Sequencing Program"/>
            <person name="Wegmann U."/>
            <person name="Louis P."/>
            <person name="Goesmann A."/>
            <person name="Henrissat B."/>
            <person name="Duncan S.H."/>
            <person name="Flint H.J."/>
        </authorList>
    </citation>
    <scope>NUCLEOTIDE SEQUENCE</scope>
    <source>
        <strain evidence="1">CGMCC 1.12707</strain>
    </source>
</reference>
<dbReference type="OrthoDB" id="1432119at2"/>
<dbReference type="RefSeq" id="WP_072930947.1">
    <property type="nucleotide sequence ID" value="NZ_BMFL01000009.1"/>
</dbReference>
<evidence type="ECO:0000313" key="1">
    <source>
        <dbReference type="EMBL" id="GGE98784.1"/>
    </source>
</evidence>
<sequence length="181" mass="21480">MKLRDLPELKLSILDLSQKEKDKLLLRLIAKDDVLVEQLHFQLLEDGSDLQKRIQTVFQKIDELFDDATKSINPRNINTGQRLLLLLQKSQSGLVNFHSQITKDKLSEFELRVYILKQSFERFGFLYEDKMIGTNAEKLLKYQQARLQLITKLFYQFHEDVQFDYKNDFDFISTFINDLRG</sequence>
<dbReference type="AlphaFoldDB" id="A0A1M6WXI5"/>
<evidence type="ECO:0000313" key="4">
    <source>
        <dbReference type="Proteomes" id="UP000650994"/>
    </source>
</evidence>
<name>A0A1M6WXI5_9FLAO</name>
<reference evidence="2" key="2">
    <citation type="submission" date="2016-11" db="EMBL/GenBank/DDBJ databases">
        <authorList>
            <person name="Jaros S."/>
            <person name="Januszkiewicz K."/>
            <person name="Wedrychowicz H."/>
        </authorList>
    </citation>
    <scope>NUCLEOTIDE SEQUENCE [LARGE SCALE GENOMIC DNA]</scope>
    <source>
        <strain evidence="2">DSM 27989</strain>
    </source>
</reference>
<gene>
    <name evidence="1" type="ORF">GCM10010984_15480</name>
    <name evidence="2" type="ORF">SAMN05443634_10528</name>
</gene>